<accession>A0A1X7SNL6</accession>
<organism evidence="1">
    <name type="scientific">Amphimedon queenslandica</name>
    <name type="common">Sponge</name>
    <dbReference type="NCBI Taxonomy" id="400682"/>
    <lineage>
        <taxon>Eukaryota</taxon>
        <taxon>Metazoa</taxon>
        <taxon>Porifera</taxon>
        <taxon>Demospongiae</taxon>
        <taxon>Heteroscleromorpha</taxon>
        <taxon>Haplosclerida</taxon>
        <taxon>Niphatidae</taxon>
        <taxon>Amphimedon</taxon>
    </lineage>
</organism>
<sequence length="34" mass="4096">MDQRKLEESSKISVILNHNLFDLFFSCFNIKTYN</sequence>
<evidence type="ECO:0000313" key="1">
    <source>
        <dbReference type="EnsemblMetazoa" id="Aqu2.1.03663_001"/>
    </source>
</evidence>
<dbReference type="AlphaFoldDB" id="A0A1X7SNL6"/>
<proteinExistence type="predicted"/>
<name>A0A1X7SNL6_AMPQE</name>
<dbReference type="EnsemblMetazoa" id="Aqu2.1.03663_001">
    <property type="protein sequence ID" value="Aqu2.1.03663_001"/>
    <property type="gene ID" value="Aqu2.1.03663"/>
</dbReference>
<reference evidence="1" key="1">
    <citation type="submission" date="2017-05" db="UniProtKB">
        <authorList>
            <consortium name="EnsemblMetazoa"/>
        </authorList>
    </citation>
    <scope>IDENTIFICATION</scope>
</reference>
<protein>
    <submittedName>
        <fullName evidence="1">Uncharacterized protein</fullName>
    </submittedName>
</protein>
<dbReference type="InParanoid" id="A0A1X7SNL6"/>